<organism evidence="1 2">
    <name type="scientific">Dermacentor silvarum</name>
    <name type="common">Tick</name>
    <dbReference type="NCBI Taxonomy" id="543639"/>
    <lineage>
        <taxon>Eukaryota</taxon>
        <taxon>Metazoa</taxon>
        <taxon>Ecdysozoa</taxon>
        <taxon>Arthropoda</taxon>
        <taxon>Chelicerata</taxon>
        <taxon>Arachnida</taxon>
        <taxon>Acari</taxon>
        <taxon>Parasitiformes</taxon>
        <taxon>Ixodida</taxon>
        <taxon>Ixodoidea</taxon>
        <taxon>Ixodidae</taxon>
        <taxon>Rhipicephalinae</taxon>
        <taxon>Dermacentor</taxon>
    </lineage>
</organism>
<proteinExistence type="predicted"/>
<evidence type="ECO:0000313" key="1">
    <source>
        <dbReference type="EMBL" id="KAH7966375.1"/>
    </source>
</evidence>
<evidence type="ECO:0000313" key="2">
    <source>
        <dbReference type="Proteomes" id="UP000821865"/>
    </source>
</evidence>
<accession>A0ACB8DEI3</accession>
<sequence>MSTTPRLASDALQSPVSPTPSTPVPQVEKNAFCTLPCIVVSTASFVLVLVTLAFLSFSGGLQRVSVSRVPSCCMREIEAMYQQLNFSASPCSFFYHHVCDSYGDDSTYPAISAFKYYFRKELYEAPEHRAGKAFYELFQSCLKATVNAHNLGGSTAATYISVLQADRAMHAQSTQEILAFILRMTVKYDIWAHPILAIYGRGGYPTFLFFAGITSKKEFLAVVVRKAKLHLEPALANGYAIMRRDCLEKINELLRMNVTLHVIEQLERELDLGNTELRLSSNSILAEIAPPLTIDDWNSIAWNVTGDGLPAEIYHATPGALRKIFSVVLNITRKSTILVFLIFKAIDIFLTDHIQKSMRDSSNRGVFLFCEETLANYGMVAVFGWLERMNKNQDDDAAFRHMFRNMVQIILKKTSAIMPPKDQQNISSYLASLKMLLPSEVFPLQRSIPNLTGDYVKDRIALFSSGWGSMSYKPPPGVSKEMSQAATSKLILVVNRTVVVPILYYGALNISKIKEPTLIMSAIGVKLADVIWNHIFLYHNWSDEATRIIANYKVTWQKKTKKKHRSLPVMDPTTDASTKLKKSRFRRRRSSKVSATSPVADSEGMAEESTRQTVNLSRTKKSKAKRRSRNLLSSPDIAQSPSSEEAATSNELASGPSSPLLESKPGFKNEPGERQPSSFADKIKSSLPDPTAASTSASPLAAKLETTLAPPGRDSTVGPTGSTRGSTTTKTSKGASAVGCRPPSTSDVQTALPGTWGKPGTGAMSTASQRFEVPEKAAEPQRAREAGI</sequence>
<keyword evidence="2" id="KW-1185">Reference proteome</keyword>
<name>A0ACB8DEI3_DERSI</name>
<dbReference type="EMBL" id="CM023471">
    <property type="protein sequence ID" value="KAH7966375.1"/>
    <property type="molecule type" value="Genomic_DNA"/>
</dbReference>
<gene>
    <name evidence="1" type="ORF">HPB49_015589</name>
</gene>
<reference evidence="1" key="1">
    <citation type="submission" date="2020-05" db="EMBL/GenBank/DDBJ databases">
        <title>Large-scale comparative analyses of tick genomes elucidate their genetic diversity and vector capacities.</title>
        <authorList>
            <person name="Jia N."/>
            <person name="Wang J."/>
            <person name="Shi W."/>
            <person name="Du L."/>
            <person name="Sun Y."/>
            <person name="Zhan W."/>
            <person name="Jiang J."/>
            <person name="Wang Q."/>
            <person name="Zhang B."/>
            <person name="Ji P."/>
            <person name="Sakyi L.B."/>
            <person name="Cui X."/>
            <person name="Yuan T."/>
            <person name="Jiang B."/>
            <person name="Yang W."/>
            <person name="Lam T.T.-Y."/>
            <person name="Chang Q."/>
            <person name="Ding S."/>
            <person name="Wang X."/>
            <person name="Zhu J."/>
            <person name="Ruan X."/>
            <person name="Zhao L."/>
            <person name="Wei J."/>
            <person name="Que T."/>
            <person name="Du C."/>
            <person name="Cheng J."/>
            <person name="Dai P."/>
            <person name="Han X."/>
            <person name="Huang E."/>
            <person name="Gao Y."/>
            <person name="Liu J."/>
            <person name="Shao H."/>
            <person name="Ye R."/>
            <person name="Li L."/>
            <person name="Wei W."/>
            <person name="Wang X."/>
            <person name="Wang C."/>
            <person name="Yang T."/>
            <person name="Huo Q."/>
            <person name="Li W."/>
            <person name="Guo W."/>
            <person name="Chen H."/>
            <person name="Zhou L."/>
            <person name="Ni X."/>
            <person name="Tian J."/>
            <person name="Zhou Y."/>
            <person name="Sheng Y."/>
            <person name="Liu T."/>
            <person name="Pan Y."/>
            <person name="Xia L."/>
            <person name="Li J."/>
            <person name="Zhao F."/>
            <person name="Cao W."/>
        </authorList>
    </citation>
    <scope>NUCLEOTIDE SEQUENCE</scope>
    <source>
        <strain evidence="1">Dsil-2018</strain>
    </source>
</reference>
<dbReference type="Proteomes" id="UP000821865">
    <property type="component" value="Chromosome 2"/>
</dbReference>
<protein>
    <submittedName>
        <fullName evidence="1">Uncharacterized protein</fullName>
    </submittedName>
</protein>
<comment type="caution">
    <text evidence="1">The sequence shown here is derived from an EMBL/GenBank/DDBJ whole genome shotgun (WGS) entry which is preliminary data.</text>
</comment>